<organism evidence="2 3">
    <name type="scientific">Corynebacterium atypicum</name>
    <dbReference type="NCBI Taxonomy" id="191610"/>
    <lineage>
        <taxon>Bacteria</taxon>
        <taxon>Bacillati</taxon>
        <taxon>Actinomycetota</taxon>
        <taxon>Actinomycetes</taxon>
        <taxon>Mycobacteriales</taxon>
        <taxon>Corynebacteriaceae</taxon>
        <taxon>Corynebacterium</taxon>
    </lineage>
</organism>
<feature type="region of interest" description="Disordered" evidence="1">
    <location>
        <begin position="46"/>
        <end position="143"/>
    </location>
</feature>
<accession>A0ABM5QP67</accession>
<feature type="compositionally biased region" description="Basic and acidic residues" evidence="1">
    <location>
        <begin position="78"/>
        <end position="92"/>
    </location>
</feature>
<evidence type="ECO:0000313" key="2">
    <source>
        <dbReference type="EMBL" id="AIG64551.1"/>
    </source>
</evidence>
<dbReference type="Proteomes" id="UP000028504">
    <property type="component" value="Chromosome"/>
</dbReference>
<protein>
    <submittedName>
        <fullName evidence="2">Uncharacterized protein</fullName>
    </submittedName>
</protein>
<gene>
    <name evidence="2" type="ORF">CATYP_08105</name>
</gene>
<proteinExistence type="predicted"/>
<evidence type="ECO:0000256" key="1">
    <source>
        <dbReference type="SAM" id="MobiDB-lite"/>
    </source>
</evidence>
<reference evidence="2 3" key="1">
    <citation type="submission" date="2014-07" db="EMBL/GenBank/DDBJ databases">
        <title>Complete genome sequence of Corynebacterium atypicum DSM 44849: identifiction of the mycolic acid biosynthesis genes.</title>
        <authorList>
            <person name="Tippelt A."/>
            <person name="Mollmann S."/>
            <person name="Albersmeier A."/>
            <person name="Jaenicke S."/>
            <person name="Ruckert C."/>
            <person name="Tauch A."/>
        </authorList>
    </citation>
    <scope>NUCLEOTIDE SEQUENCE [LARGE SCALE GENOMIC DNA]</scope>
    <source>
        <strain evidence="2 3">R2070</strain>
    </source>
</reference>
<name>A0ABM5QP67_9CORY</name>
<feature type="region of interest" description="Disordered" evidence="1">
    <location>
        <begin position="1"/>
        <end position="21"/>
    </location>
</feature>
<keyword evidence="3" id="KW-1185">Reference proteome</keyword>
<dbReference type="EMBL" id="CP008944">
    <property type="protein sequence ID" value="AIG64551.1"/>
    <property type="molecule type" value="Genomic_DNA"/>
</dbReference>
<feature type="compositionally biased region" description="Basic and acidic residues" evidence="1">
    <location>
        <begin position="126"/>
        <end position="143"/>
    </location>
</feature>
<sequence>MSAPAGGGELDEVPGAVPASVDTRDVHHPCLAQLTELPVDIFRVASGKTTLQQPEPDPEPVDGAQPGQCRDNPLVRGKNRDVLSGEAIERGLGHQPLQPPPHTAGPDVDASGGHPPYGRSGGTGGDGRRPDRQIPRPDGKRSG</sequence>
<evidence type="ECO:0000313" key="3">
    <source>
        <dbReference type="Proteomes" id="UP000028504"/>
    </source>
</evidence>